<name>A0A4U6URX5_SETVI</name>
<sequence>MCNSSSKIRKSSTRSCNSASRSNSSVMKTLTLAQELSMVQLLLLIHQRDNMLQRQVFYVQRYMRIERKLLLRGTFQMRLQ</sequence>
<evidence type="ECO:0000256" key="1">
    <source>
        <dbReference type="SAM" id="MobiDB-lite"/>
    </source>
</evidence>
<feature type="compositionally biased region" description="Low complexity" evidence="1">
    <location>
        <begin position="13"/>
        <end position="22"/>
    </location>
</feature>
<dbReference type="EMBL" id="CM016556">
    <property type="protein sequence ID" value="TKW13757.1"/>
    <property type="molecule type" value="Genomic_DNA"/>
</dbReference>
<evidence type="ECO:0000313" key="3">
    <source>
        <dbReference type="Proteomes" id="UP000298652"/>
    </source>
</evidence>
<gene>
    <name evidence="2" type="ORF">SEVIR_5G121650v2</name>
</gene>
<dbReference type="Proteomes" id="UP000298652">
    <property type="component" value="Chromosome 5"/>
</dbReference>
<reference evidence="2" key="1">
    <citation type="submission" date="2019-03" db="EMBL/GenBank/DDBJ databases">
        <title>WGS assembly of Setaria viridis.</title>
        <authorList>
            <person name="Huang P."/>
            <person name="Jenkins J."/>
            <person name="Grimwood J."/>
            <person name="Barry K."/>
            <person name="Healey A."/>
            <person name="Mamidi S."/>
            <person name="Sreedasyam A."/>
            <person name="Shu S."/>
            <person name="Feldman M."/>
            <person name="Wu J."/>
            <person name="Yu Y."/>
            <person name="Chen C."/>
            <person name="Johnson J."/>
            <person name="Rokhsar D."/>
            <person name="Baxter I."/>
            <person name="Schmutz J."/>
            <person name="Brutnell T."/>
            <person name="Kellogg E."/>
        </authorList>
    </citation>
    <scope>NUCLEOTIDE SEQUENCE [LARGE SCALE GENOMIC DNA]</scope>
</reference>
<protein>
    <submittedName>
        <fullName evidence="2">Uncharacterized protein</fullName>
    </submittedName>
</protein>
<dbReference type="Gramene" id="TKW13757">
    <property type="protein sequence ID" value="TKW13757"/>
    <property type="gene ID" value="SEVIR_5G121650v2"/>
</dbReference>
<dbReference type="AlphaFoldDB" id="A0A4U6URX5"/>
<accession>A0A4U6URX5</accession>
<evidence type="ECO:0000313" key="2">
    <source>
        <dbReference type="EMBL" id="TKW13757.1"/>
    </source>
</evidence>
<proteinExistence type="predicted"/>
<organism evidence="2 3">
    <name type="scientific">Setaria viridis</name>
    <name type="common">Green bristlegrass</name>
    <name type="synonym">Setaria italica subsp. viridis</name>
    <dbReference type="NCBI Taxonomy" id="4556"/>
    <lineage>
        <taxon>Eukaryota</taxon>
        <taxon>Viridiplantae</taxon>
        <taxon>Streptophyta</taxon>
        <taxon>Embryophyta</taxon>
        <taxon>Tracheophyta</taxon>
        <taxon>Spermatophyta</taxon>
        <taxon>Magnoliopsida</taxon>
        <taxon>Liliopsida</taxon>
        <taxon>Poales</taxon>
        <taxon>Poaceae</taxon>
        <taxon>PACMAD clade</taxon>
        <taxon>Panicoideae</taxon>
        <taxon>Panicodae</taxon>
        <taxon>Paniceae</taxon>
        <taxon>Cenchrinae</taxon>
        <taxon>Setaria</taxon>
    </lineage>
</organism>
<keyword evidence="3" id="KW-1185">Reference proteome</keyword>
<feature type="region of interest" description="Disordered" evidence="1">
    <location>
        <begin position="1"/>
        <end position="22"/>
    </location>
</feature>